<accession>A0A5E7AL31</accession>
<dbReference type="AlphaFoldDB" id="A0A5E7AL31"/>
<dbReference type="NCBIfam" id="TIGR00254">
    <property type="entry name" value="GGDEF"/>
    <property type="match status" value="1"/>
</dbReference>
<evidence type="ECO:0000256" key="4">
    <source>
        <dbReference type="ARBA" id="ARBA00034247"/>
    </source>
</evidence>
<dbReference type="Pfam" id="PF00990">
    <property type="entry name" value="GGDEF"/>
    <property type="match status" value="1"/>
</dbReference>
<evidence type="ECO:0000313" key="8">
    <source>
        <dbReference type="Proteomes" id="UP000379480"/>
    </source>
</evidence>
<dbReference type="GO" id="GO:0052621">
    <property type="term" value="F:diguanylate cyclase activity"/>
    <property type="evidence" value="ECO:0007669"/>
    <property type="project" value="UniProtKB-EC"/>
</dbReference>
<evidence type="ECO:0000259" key="6">
    <source>
        <dbReference type="PROSITE" id="PS50887"/>
    </source>
</evidence>
<dbReference type="Proteomes" id="UP000379480">
    <property type="component" value="Unassembled WGS sequence"/>
</dbReference>
<proteinExistence type="predicted"/>
<dbReference type="InterPro" id="IPR054327">
    <property type="entry name" value="His-kinase-like_sensor"/>
</dbReference>
<dbReference type="PROSITE" id="PS50887">
    <property type="entry name" value="GGDEF"/>
    <property type="match status" value="1"/>
</dbReference>
<name>A0A5E7AL31_PSEFL</name>
<comment type="subcellular location">
    <subcellularLocation>
        <location evidence="2">Cell inner membrane</location>
    </subcellularLocation>
</comment>
<dbReference type="CDD" id="cd01949">
    <property type="entry name" value="GGDEF"/>
    <property type="match status" value="1"/>
</dbReference>
<evidence type="ECO:0000256" key="1">
    <source>
        <dbReference type="ARBA" id="ARBA00001946"/>
    </source>
</evidence>
<gene>
    <name evidence="7" type="ORF">PS723_00891</name>
</gene>
<keyword evidence="5" id="KW-1133">Transmembrane helix</keyword>
<evidence type="ECO:0000256" key="5">
    <source>
        <dbReference type="SAM" id="Phobius"/>
    </source>
</evidence>
<sequence>MFVREFTPAASPLAVIPVIRGVRRRLYCAPFDERLLNSPGTPLKRDLRLATLLTFLVCVSVVLLTAWQSWTARQNTLSDIETDTLNLTNALNTYTEGTFKQSEVVLLGLTERIEKDGTGPQQLERLRLLVAQEMKALAQLNSVVLYDAQGNWTFSTNTPASPNDHHADRSFFTHHRDHPDRGIFIGPAILSRATGAWVISVSRRIDHPDGSFAGVIVATISLEHFLKLYRTIHVGQFGAISLTSSDGRLLVRYPFQEQDIGRDLSTAPIFSEYLRNTSAGTVGFASKVDGVHRIYAFKRSDQYPFITTVAVGQSEAMQAWWSQTQLSAAVVVVLLGLLVALGRRLISHISRRIRAENELRTTQAALIELNHRLEILASEDTLTGLANRRHFDQFLDVEFKRAKRLGSPLSLILIDVDFFKGYNDHYGHLAGDECLRAISLSIKHCVRRPADMTARYGGEEIAVVMPNTDESGARTVAEAILRGIAAEKFAHLSSPFGFVTASLGLATYVSYASEQDEKALIDRADRALYLAKSQGRNRLCVAAVGVQGENSAVV</sequence>
<dbReference type="GO" id="GO:0043709">
    <property type="term" value="P:cell adhesion involved in single-species biofilm formation"/>
    <property type="evidence" value="ECO:0007669"/>
    <property type="project" value="TreeGrafter"/>
</dbReference>
<dbReference type="SMART" id="SM00267">
    <property type="entry name" value="GGDEF"/>
    <property type="match status" value="1"/>
</dbReference>
<dbReference type="PANTHER" id="PTHR45138">
    <property type="entry name" value="REGULATORY COMPONENTS OF SENSORY TRANSDUCTION SYSTEM"/>
    <property type="match status" value="1"/>
</dbReference>
<dbReference type="PANTHER" id="PTHR45138:SF9">
    <property type="entry name" value="DIGUANYLATE CYCLASE DGCM-RELATED"/>
    <property type="match status" value="1"/>
</dbReference>
<dbReference type="FunFam" id="3.30.70.270:FF:000001">
    <property type="entry name" value="Diguanylate cyclase domain protein"/>
    <property type="match status" value="1"/>
</dbReference>
<dbReference type="InterPro" id="IPR029787">
    <property type="entry name" value="Nucleotide_cyclase"/>
</dbReference>
<evidence type="ECO:0000313" key="7">
    <source>
        <dbReference type="EMBL" id="VVN78530.1"/>
    </source>
</evidence>
<dbReference type="CDD" id="cd12915">
    <property type="entry name" value="PDC2_DGC_like"/>
    <property type="match status" value="1"/>
</dbReference>
<feature type="transmembrane region" description="Helical" evidence="5">
    <location>
        <begin position="49"/>
        <end position="70"/>
    </location>
</feature>
<organism evidence="7 8">
    <name type="scientific">Pseudomonas fluorescens</name>
    <dbReference type="NCBI Taxonomy" id="294"/>
    <lineage>
        <taxon>Bacteria</taxon>
        <taxon>Pseudomonadati</taxon>
        <taxon>Pseudomonadota</taxon>
        <taxon>Gammaproteobacteria</taxon>
        <taxon>Pseudomonadales</taxon>
        <taxon>Pseudomonadaceae</taxon>
        <taxon>Pseudomonas</taxon>
    </lineage>
</organism>
<evidence type="ECO:0000256" key="2">
    <source>
        <dbReference type="ARBA" id="ARBA00004533"/>
    </source>
</evidence>
<dbReference type="GO" id="GO:1902201">
    <property type="term" value="P:negative regulation of bacterial-type flagellum-dependent cell motility"/>
    <property type="evidence" value="ECO:0007669"/>
    <property type="project" value="TreeGrafter"/>
</dbReference>
<reference evidence="7 8" key="1">
    <citation type="submission" date="2019-09" db="EMBL/GenBank/DDBJ databases">
        <authorList>
            <person name="Chandra G."/>
            <person name="Truman W A."/>
        </authorList>
    </citation>
    <scope>NUCLEOTIDE SEQUENCE [LARGE SCALE GENOMIC DNA]</scope>
    <source>
        <strain evidence="7">PS723</strain>
    </source>
</reference>
<dbReference type="Gene3D" id="3.30.70.270">
    <property type="match status" value="1"/>
</dbReference>
<comment type="cofactor">
    <cofactor evidence="1">
        <name>Mg(2+)</name>
        <dbReference type="ChEBI" id="CHEBI:18420"/>
    </cofactor>
</comment>
<comment type="catalytic activity">
    <reaction evidence="4">
        <text>2 GTP = 3',3'-c-di-GMP + 2 diphosphate</text>
        <dbReference type="Rhea" id="RHEA:24898"/>
        <dbReference type="ChEBI" id="CHEBI:33019"/>
        <dbReference type="ChEBI" id="CHEBI:37565"/>
        <dbReference type="ChEBI" id="CHEBI:58805"/>
        <dbReference type="EC" id="2.7.7.65"/>
    </reaction>
</comment>
<dbReference type="Pfam" id="PF22588">
    <property type="entry name" value="dCache_1_like"/>
    <property type="match status" value="1"/>
</dbReference>
<dbReference type="InterPro" id="IPR043128">
    <property type="entry name" value="Rev_trsase/Diguanyl_cyclase"/>
</dbReference>
<dbReference type="CDD" id="cd12914">
    <property type="entry name" value="PDC1_DGC_like"/>
    <property type="match status" value="1"/>
</dbReference>
<keyword evidence="5" id="KW-0472">Membrane</keyword>
<feature type="domain" description="GGDEF" evidence="6">
    <location>
        <begin position="407"/>
        <end position="544"/>
    </location>
</feature>
<dbReference type="InterPro" id="IPR050469">
    <property type="entry name" value="Diguanylate_Cyclase"/>
</dbReference>
<dbReference type="GO" id="GO:0005886">
    <property type="term" value="C:plasma membrane"/>
    <property type="evidence" value="ECO:0007669"/>
    <property type="project" value="UniProtKB-SubCell"/>
</dbReference>
<dbReference type="Gene3D" id="3.30.450.20">
    <property type="entry name" value="PAS domain"/>
    <property type="match status" value="2"/>
</dbReference>
<dbReference type="EC" id="2.7.7.65" evidence="3"/>
<keyword evidence="5" id="KW-0812">Transmembrane</keyword>
<protein>
    <recommendedName>
        <fullName evidence="3">diguanylate cyclase</fullName>
        <ecNumber evidence="3">2.7.7.65</ecNumber>
    </recommendedName>
</protein>
<evidence type="ECO:0000256" key="3">
    <source>
        <dbReference type="ARBA" id="ARBA00012528"/>
    </source>
</evidence>
<dbReference type="SUPFAM" id="SSF55073">
    <property type="entry name" value="Nucleotide cyclase"/>
    <property type="match status" value="1"/>
</dbReference>
<dbReference type="InterPro" id="IPR000160">
    <property type="entry name" value="GGDEF_dom"/>
</dbReference>
<dbReference type="EMBL" id="CABVHY010000004">
    <property type="protein sequence ID" value="VVN78530.1"/>
    <property type="molecule type" value="Genomic_DNA"/>
</dbReference>